<dbReference type="GeneID" id="24803304"/>
<reference evidence="1 2" key="1">
    <citation type="submission" date="2015-04" db="EMBL/GenBank/DDBJ databases">
        <title>The complete genome sequence of the hyperthermophilic, obligate iron-reducing archaeon Geoglobus ahangari strain 234T.</title>
        <authorList>
            <person name="Manzella M.P."/>
            <person name="Holmes D.E."/>
            <person name="Rocheleau J.M."/>
            <person name="Chung A."/>
            <person name="Reguera G."/>
            <person name="Kashefi K."/>
        </authorList>
    </citation>
    <scope>NUCLEOTIDE SEQUENCE [LARGE SCALE GENOMIC DNA]</scope>
    <source>
        <strain evidence="1 2">234</strain>
    </source>
</reference>
<dbReference type="Gene3D" id="2.60.120.380">
    <property type="match status" value="2"/>
</dbReference>
<dbReference type="EMBL" id="CP011267">
    <property type="protein sequence ID" value="AKG91943.1"/>
    <property type="molecule type" value="Genomic_DNA"/>
</dbReference>
<evidence type="ECO:0000313" key="2">
    <source>
        <dbReference type="Proteomes" id="UP000034723"/>
    </source>
</evidence>
<dbReference type="HOGENOM" id="CLU_426202_0_0_2"/>
<protein>
    <submittedName>
        <fullName evidence="1">Peptidase S8 and S53 subtilisin kexin sedolisin</fullName>
    </submittedName>
</protein>
<dbReference type="STRING" id="113653.GAH_00722"/>
<accession>A0A0F7IGY1</accession>
<sequence length="642" mass="72096">MWKSAIIVLVTLIMLGSTATATVVNNENMYWNEIPKDSLRKISELYGKGRSVKEIAEELVIPLEIVEKYLRGEYSINAANTVSTVTETSDKVVKSNKSEKSTVIGGAKTAGSQTIDFTTVGVEEYGNVTVPKEYVKKVGEKIEITVNSTSGKLITPVIERLPSVKWTTVKTPYGLIQTPAGTLERLGKENFMNIQKKFFTAFREIKEKESGVKNIETKKLDSYGLPVTTVTVKSSTFVGEWASFYRKDNSQKPYWISGKIDPAPPYNTGQSFTSYHEREVYLGYGTGDTVEFISHHLQDGKRNIWVAVYDNDTWMTNFTLYIQNVSGPVEYYFYIDETGRKYHMWLVYGEITRYNYYDDSDDFSSYINCFMGSTELYYDSLSKAFDLFTEIQDDWTKVGDKWYRPAEIFEFKQYSEEKPYVEINATWNSDGITRTEHETKYPEPGIILKSESGTLSSSGETYTFSVYVSTQSNVTVVMAGNENADFDLYAKWGSPPTTSDYDAHGYSVTSLEYFTLEGSGTLYIMVRSYSGSGHWKAWAISGFPKVDSGRKTGSLSGGGDTEAYSTTPSFGKGYAFCSGPDDSDFDLYLKWNSQPTTTDYDAYGYSSWSQEVAGPAEGSGKVYFMVRSFAGSGEYTVLGLIF</sequence>
<dbReference type="RefSeq" id="WP_048094728.1">
    <property type="nucleotide sequence ID" value="NZ_CP011267.1"/>
</dbReference>
<name>A0A0F7IGY1_9EURY</name>
<dbReference type="OrthoDB" id="117227at2157"/>
<dbReference type="AlphaFoldDB" id="A0A0F7IGY1"/>
<keyword evidence="2" id="KW-1185">Reference proteome</keyword>
<dbReference type="Proteomes" id="UP000034723">
    <property type="component" value="Chromosome"/>
</dbReference>
<evidence type="ECO:0000313" key="1">
    <source>
        <dbReference type="EMBL" id="AKG91943.1"/>
    </source>
</evidence>
<dbReference type="InParanoid" id="A0A0F7IGY1"/>
<proteinExistence type="predicted"/>
<gene>
    <name evidence="1" type="ORF">GAH_00722</name>
</gene>
<organism evidence="1 2">
    <name type="scientific">Geoglobus ahangari</name>
    <dbReference type="NCBI Taxonomy" id="113653"/>
    <lineage>
        <taxon>Archaea</taxon>
        <taxon>Methanobacteriati</taxon>
        <taxon>Methanobacteriota</taxon>
        <taxon>Archaeoglobi</taxon>
        <taxon>Archaeoglobales</taxon>
        <taxon>Archaeoglobaceae</taxon>
        <taxon>Geoglobus</taxon>
    </lineage>
</organism>
<dbReference type="KEGG" id="gah:GAH_00722"/>